<evidence type="ECO:0000313" key="4">
    <source>
        <dbReference type="EMBL" id="MCL7049472.1"/>
    </source>
</evidence>
<comment type="cofactor">
    <cofactor evidence="1">
        <name>Mg(2+)</name>
        <dbReference type="ChEBI" id="CHEBI:18420"/>
    </cofactor>
</comment>
<dbReference type="AlphaFoldDB" id="A0AA41VXZ4"/>
<gene>
    <name evidence="4" type="ORF">MKW94_024710</name>
</gene>
<dbReference type="EMBL" id="JAJJMA010316369">
    <property type="protein sequence ID" value="MCL7049472.1"/>
    <property type="molecule type" value="Genomic_DNA"/>
</dbReference>
<dbReference type="InterPro" id="IPR008930">
    <property type="entry name" value="Terpenoid_cyclase/PrenylTrfase"/>
</dbReference>
<dbReference type="SUPFAM" id="SSF48239">
    <property type="entry name" value="Terpenoid cyclases/Protein prenyltransferases"/>
    <property type="match status" value="1"/>
</dbReference>
<evidence type="ECO:0000259" key="3">
    <source>
        <dbReference type="Pfam" id="PF01397"/>
    </source>
</evidence>
<organism evidence="4 5">
    <name type="scientific">Papaver nudicaule</name>
    <name type="common">Iceland poppy</name>
    <dbReference type="NCBI Taxonomy" id="74823"/>
    <lineage>
        <taxon>Eukaryota</taxon>
        <taxon>Viridiplantae</taxon>
        <taxon>Streptophyta</taxon>
        <taxon>Embryophyta</taxon>
        <taxon>Tracheophyta</taxon>
        <taxon>Spermatophyta</taxon>
        <taxon>Magnoliopsida</taxon>
        <taxon>Ranunculales</taxon>
        <taxon>Papaveraceae</taxon>
        <taxon>Papaveroideae</taxon>
        <taxon>Papaver</taxon>
    </lineage>
</organism>
<dbReference type="Gene3D" id="1.50.10.130">
    <property type="entry name" value="Terpene synthase, N-terminal domain"/>
    <property type="match status" value="1"/>
</dbReference>
<dbReference type="GO" id="GO:0016114">
    <property type="term" value="P:terpenoid biosynthetic process"/>
    <property type="evidence" value="ECO:0007669"/>
    <property type="project" value="InterPro"/>
</dbReference>
<keyword evidence="5" id="KW-1185">Reference proteome</keyword>
<protein>
    <recommendedName>
        <fullName evidence="3">Terpene synthase N-terminal domain-containing protein</fullName>
    </recommendedName>
</protein>
<dbReference type="GO" id="GO:0010333">
    <property type="term" value="F:terpene synthase activity"/>
    <property type="evidence" value="ECO:0007669"/>
    <property type="project" value="InterPro"/>
</dbReference>
<evidence type="ECO:0000313" key="5">
    <source>
        <dbReference type="Proteomes" id="UP001177140"/>
    </source>
</evidence>
<dbReference type="Proteomes" id="UP001177140">
    <property type="component" value="Unassembled WGS sequence"/>
</dbReference>
<keyword evidence="2" id="KW-0460">Magnesium</keyword>
<feature type="domain" description="Terpene synthase N-terminal" evidence="3">
    <location>
        <begin position="12"/>
        <end position="174"/>
    </location>
</feature>
<dbReference type="InterPro" id="IPR050148">
    <property type="entry name" value="Terpene_synthase-like"/>
</dbReference>
<dbReference type="InterPro" id="IPR036965">
    <property type="entry name" value="Terpene_synth_N_sf"/>
</dbReference>
<dbReference type="PANTHER" id="PTHR31225">
    <property type="entry name" value="OS04G0344100 PROTEIN-RELATED"/>
    <property type="match status" value="1"/>
</dbReference>
<reference evidence="4" key="1">
    <citation type="submission" date="2022-03" db="EMBL/GenBank/DDBJ databases">
        <title>A functionally conserved STORR gene fusion in Papaver species that diverged 16.8 million years ago.</title>
        <authorList>
            <person name="Catania T."/>
        </authorList>
    </citation>
    <scope>NUCLEOTIDE SEQUENCE</scope>
    <source>
        <strain evidence="4">S-191538</strain>
    </source>
</reference>
<proteinExistence type="predicted"/>
<evidence type="ECO:0000256" key="2">
    <source>
        <dbReference type="ARBA" id="ARBA00022842"/>
    </source>
</evidence>
<sequence>MYDTLLILEQPTSEICANRAEKLKENVKGMFDGDSGLPYSLKLIDTIQRLGLDYHFHDEIKCALDKIYTNGKDYQNDLTMEALKFRIFRQHGYDISQDVLKNAVEEINQNKGKPEDLEGLLSLYEASFYAYEGEEILIRGEEVTGKHLKNCLKERSDNRSSMSIFLEGEISHSLELPLLWRAPRMEVRRYINMYEMKQDMDPCLLEFSKLDFNMVQATYQEDLKYAS</sequence>
<dbReference type="InterPro" id="IPR001906">
    <property type="entry name" value="Terpene_synth_N"/>
</dbReference>
<name>A0AA41VXZ4_PAPNU</name>
<feature type="non-terminal residue" evidence="4">
    <location>
        <position position="227"/>
    </location>
</feature>
<accession>A0AA41VXZ4</accession>
<dbReference type="Pfam" id="PF01397">
    <property type="entry name" value="Terpene_synth"/>
    <property type="match status" value="1"/>
</dbReference>
<evidence type="ECO:0000256" key="1">
    <source>
        <dbReference type="ARBA" id="ARBA00001946"/>
    </source>
</evidence>
<comment type="caution">
    <text evidence="4">The sequence shown here is derived from an EMBL/GenBank/DDBJ whole genome shotgun (WGS) entry which is preliminary data.</text>
</comment>
<dbReference type="PANTHER" id="PTHR31225:SF252">
    <property type="entry name" value="TERPENE SYNTHASE 12-RELATED"/>
    <property type="match status" value="1"/>
</dbReference>